<dbReference type="AlphaFoldDB" id="A0A7J7J568"/>
<evidence type="ECO:0000313" key="1">
    <source>
        <dbReference type="EMBL" id="KAF6021243.1"/>
    </source>
</evidence>
<protein>
    <submittedName>
        <fullName evidence="1">Uncharacterized protein</fullName>
    </submittedName>
</protein>
<keyword evidence="2" id="KW-1185">Reference proteome</keyword>
<accession>A0A7J7J568</accession>
<dbReference type="EMBL" id="VXIV02003085">
    <property type="protein sequence ID" value="KAF6021243.1"/>
    <property type="molecule type" value="Genomic_DNA"/>
</dbReference>
<reference evidence="1" key="1">
    <citation type="submission" date="2020-06" db="EMBL/GenBank/DDBJ databases">
        <title>Draft genome of Bugula neritina, a colonial animal packing powerful symbionts and potential medicines.</title>
        <authorList>
            <person name="Rayko M."/>
        </authorList>
    </citation>
    <scope>NUCLEOTIDE SEQUENCE [LARGE SCALE GENOMIC DNA]</scope>
    <source>
        <strain evidence="1">Kwan_BN1</strain>
    </source>
</reference>
<sequence>MVQPEFHRLYILETHCIRHANRRSGIVATLVGKCANAGYVNGAFGQTQFTQILSGVLLTATTLVISEFVDKHVLRIVNFATNTTSLIGACPGCKNIFTNNLRNKLFTFANRLVEIDLATGQSLEVLGNRVANYTVDGTLQSSSYNDIYDAFWFSDDMLIATDHIDHVVRLYNIKEDEVTSLCGATKLVNIATPSFKNTANFFTCYLQGLRTVMMLPETGNMILGGKNFIVSVQTAFYQSRDNADSTHLPQPELFSGIWVGCPQIGNCKEVIYPGYVTSSMCDESESSGCCLLSDLLDYGVTINELEALGDLNFNSEYAIIAIADKIK</sequence>
<proteinExistence type="predicted"/>
<evidence type="ECO:0000313" key="2">
    <source>
        <dbReference type="Proteomes" id="UP000593567"/>
    </source>
</evidence>
<comment type="caution">
    <text evidence="1">The sequence shown here is derived from an EMBL/GenBank/DDBJ whole genome shotgun (WGS) entry which is preliminary data.</text>
</comment>
<name>A0A7J7J568_BUGNE</name>
<gene>
    <name evidence="1" type="ORF">EB796_020451</name>
</gene>
<organism evidence="1 2">
    <name type="scientific">Bugula neritina</name>
    <name type="common">Brown bryozoan</name>
    <name type="synonym">Sertularia neritina</name>
    <dbReference type="NCBI Taxonomy" id="10212"/>
    <lineage>
        <taxon>Eukaryota</taxon>
        <taxon>Metazoa</taxon>
        <taxon>Spiralia</taxon>
        <taxon>Lophotrochozoa</taxon>
        <taxon>Bryozoa</taxon>
        <taxon>Gymnolaemata</taxon>
        <taxon>Cheilostomatida</taxon>
        <taxon>Flustrina</taxon>
        <taxon>Buguloidea</taxon>
        <taxon>Bugulidae</taxon>
        <taxon>Bugula</taxon>
    </lineage>
</organism>
<dbReference type="Proteomes" id="UP000593567">
    <property type="component" value="Unassembled WGS sequence"/>
</dbReference>